<dbReference type="InterPro" id="IPR032708">
    <property type="entry name" value="McjB_C"/>
</dbReference>
<dbReference type="InterPro" id="IPR053521">
    <property type="entry name" value="McjB-like"/>
</dbReference>
<dbReference type="Pfam" id="PF13471">
    <property type="entry name" value="Transglut_core3"/>
    <property type="match status" value="1"/>
</dbReference>
<dbReference type="HOGENOM" id="CLU_129168_0_0_5"/>
<evidence type="ECO:0000313" key="3">
    <source>
        <dbReference type="Proteomes" id="UP000001929"/>
    </source>
</evidence>
<dbReference type="EMBL" id="CP000230">
    <property type="protein sequence ID" value="ABC23818.1"/>
    <property type="molecule type" value="Genomic_DNA"/>
</dbReference>
<evidence type="ECO:0000313" key="2">
    <source>
        <dbReference type="EMBL" id="ABC23818.1"/>
    </source>
</evidence>
<reference evidence="2 3" key="1">
    <citation type="journal article" date="2011" name="Stand. Genomic Sci.">
        <title>Complete genome sequence of Rhodospirillum rubrum type strain (S1).</title>
        <authorList>
            <person name="Munk A.C."/>
            <person name="Copeland A."/>
            <person name="Lucas S."/>
            <person name="Lapidus A."/>
            <person name="Del Rio T.G."/>
            <person name="Barry K."/>
            <person name="Detter J.C."/>
            <person name="Hammon N."/>
            <person name="Israni S."/>
            <person name="Pitluck S."/>
            <person name="Brettin T."/>
            <person name="Bruce D."/>
            <person name="Han C."/>
            <person name="Tapia R."/>
            <person name="Gilna P."/>
            <person name="Schmutz J."/>
            <person name="Larimer F."/>
            <person name="Land M."/>
            <person name="Kyrpides N.C."/>
            <person name="Mavromatis K."/>
            <person name="Richardson P."/>
            <person name="Rohde M."/>
            <person name="Goker M."/>
            <person name="Klenk H.P."/>
            <person name="Zhang Y."/>
            <person name="Roberts G.P."/>
            <person name="Reslewic S."/>
            <person name="Schwartz D.C."/>
        </authorList>
    </citation>
    <scope>NUCLEOTIDE SEQUENCE [LARGE SCALE GENOMIC DNA]</scope>
    <source>
        <strain evidence="3">ATCC 11170 / ATH 1.1.1 / DSM 467 / LMG 4362 / NCIMB 8255 / S1</strain>
    </source>
</reference>
<feature type="domain" description="Microcin J25-processing protein McjB C-terminal" evidence="1">
    <location>
        <begin position="34"/>
        <end position="148"/>
    </location>
</feature>
<dbReference type="EnsemblBacteria" id="ABC23818">
    <property type="protein sequence ID" value="ABC23818"/>
    <property type="gene ID" value="Rru_A3023"/>
</dbReference>
<dbReference type="NCBIfam" id="NF033537">
    <property type="entry name" value="lasso_biosyn_B2"/>
    <property type="match status" value="1"/>
</dbReference>
<dbReference type="RefSeq" id="WP_011390771.1">
    <property type="nucleotide sequence ID" value="NC_007643.1"/>
</dbReference>
<dbReference type="eggNOG" id="COG1352">
    <property type="taxonomic scope" value="Bacteria"/>
</dbReference>
<name>Q2RPX7_RHORT</name>
<dbReference type="KEGG" id="rru:Rru_A3023"/>
<sequence>MTARRLRRGLSLPAAERWLAVEGLAMLAVSRAVLALLPFRIAMRWLGLRLDRGTGRMGGEAEETPATPSVLLVGAAVRRAAAIAPFRAVCLQQAVAAALMLRRRGHAAQVHFGVTRDQDGNIIAHAWTRCQGEVVTGEQQMSQYQPISVFVT</sequence>
<organism evidence="2 3">
    <name type="scientific">Rhodospirillum rubrum (strain ATCC 11170 / ATH 1.1.1 / DSM 467 / LMG 4362 / NCIMB 8255 / S1)</name>
    <dbReference type="NCBI Taxonomy" id="269796"/>
    <lineage>
        <taxon>Bacteria</taxon>
        <taxon>Pseudomonadati</taxon>
        <taxon>Pseudomonadota</taxon>
        <taxon>Alphaproteobacteria</taxon>
        <taxon>Rhodospirillales</taxon>
        <taxon>Rhodospirillaceae</taxon>
        <taxon>Rhodospirillum</taxon>
    </lineage>
</organism>
<accession>Q2RPX7</accession>
<protein>
    <recommendedName>
        <fullName evidence="1">Microcin J25-processing protein McjB C-terminal domain-containing protein</fullName>
    </recommendedName>
</protein>
<dbReference type="AlphaFoldDB" id="Q2RPX7"/>
<dbReference type="Proteomes" id="UP000001929">
    <property type="component" value="Chromosome"/>
</dbReference>
<gene>
    <name evidence="2" type="ordered locus">Rru_A3023</name>
</gene>
<proteinExistence type="predicted"/>
<keyword evidence="3" id="KW-1185">Reference proteome</keyword>
<evidence type="ECO:0000259" key="1">
    <source>
        <dbReference type="Pfam" id="PF13471"/>
    </source>
</evidence>
<dbReference type="PATRIC" id="fig|269796.9.peg.3132"/>
<dbReference type="STRING" id="269796.Rru_A3023"/>